<dbReference type="Pfam" id="PF10502">
    <property type="entry name" value="Peptidase_S26"/>
    <property type="match status" value="1"/>
</dbReference>
<dbReference type="RefSeq" id="XP_005789889.1">
    <property type="nucleotide sequence ID" value="XM_005789832.1"/>
</dbReference>
<dbReference type="PROSITE" id="PS00760">
    <property type="entry name" value="SPASE_I_2"/>
    <property type="match status" value="1"/>
</dbReference>
<protein>
    <recommendedName>
        <fullName evidence="4">Mitochondrial inner membrane protease subunit</fullName>
        <ecNumber evidence="4">3.4.21.-</ecNumber>
    </recommendedName>
</protein>
<dbReference type="EC" id="3.4.21.-" evidence="4"/>
<keyword evidence="4" id="KW-0999">Mitochondrion inner membrane</keyword>
<dbReference type="HOGENOM" id="CLU_028723_6_0_1"/>
<evidence type="ECO:0000313" key="7">
    <source>
        <dbReference type="Proteomes" id="UP000013827"/>
    </source>
</evidence>
<sequence length="210" mass="23004">MAPLLASVVLGLSPLWLGFIGSQFVSAFAIPSRSMDETLKVGDVVLAEKLSSRLRLPLEREDLVFFSPPRELEELVRGGGGRIGSRDRFIKRVAALPGDTVEVSASGVRRAKARVFGNVEQKAVAPELVVSPTVVPPGTVFVLGDCEARSTDSRVWGPLEVRRIEARPVVRLWPLDRAGAIETQSDRNPFRREAAKFRASLDAAIRRPRP</sequence>
<dbReference type="InterPro" id="IPR036286">
    <property type="entry name" value="LexA/Signal_pep-like_sf"/>
</dbReference>
<dbReference type="CDD" id="cd06530">
    <property type="entry name" value="S26_SPase_I"/>
    <property type="match status" value="1"/>
</dbReference>
<dbReference type="GeneID" id="17276635"/>
<dbReference type="NCBIfam" id="TIGR02227">
    <property type="entry name" value="sigpep_I_bact"/>
    <property type="match status" value="1"/>
</dbReference>
<dbReference type="EnsemblProtists" id="EOD31362">
    <property type="protein sequence ID" value="EOD31362"/>
    <property type="gene ID" value="EMIHUDRAFT_72392"/>
</dbReference>
<accession>A0A0D3KNX5</accession>
<organism evidence="6 7">
    <name type="scientific">Emiliania huxleyi (strain CCMP1516)</name>
    <dbReference type="NCBI Taxonomy" id="280463"/>
    <lineage>
        <taxon>Eukaryota</taxon>
        <taxon>Haptista</taxon>
        <taxon>Haptophyta</taxon>
        <taxon>Prymnesiophyceae</taxon>
        <taxon>Isochrysidales</taxon>
        <taxon>Noelaerhabdaceae</taxon>
        <taxon>Emiliania</taxon>
    </lineage>
</organism>
<dbReference type="EnsemblProtists" id="EOD37460">
    <property type="protein sequence ID" value="EOD37460"/>
    <property type="gene ID" value="EMIHUDRAFT_77884"/>
</dbReference>
<dbReference type="Proteomes" id="UP000013827">
    <property type="component" value="Unassembled WGS sequence"/>
</dbReference>
<comment type="similarity">
    <text evidence="1 4">Belongs to the peptidase S26 family.</text>
</comment>
<dbReference type="KEGG" id="ehx:EMIHUDRAFT_77884"/>
<dbReference type="eggNOG" id="KOG0171">
    <property type="taxonomic scope" value="Eukaryota"/>
</dbReference>
<dbReference type="GO" id="GO:0005743">
    <property type="term" value="C:mitochondrial inner membrane"/>
    <property type="evidence" value="ECO:0007669"/>
    <property type="project" value="UniProtKB-SubCell"/>
</dbReference>
<dbReference type="PANTHER" id="PTHR43390:SF1">
    <property type="entry name" value="CHLOROPLAST PROCESSING PEPTIDASE"/>
    <property type="match status" value="1"/>
</dbReference>
<dbReference type="InterPro" id="IPR000223">
    <property type="entry name" value="Pept_S26A_signal_pept_1"/>
</dbReference>
<feature type="domain" description="Peptidase S26" evidence="5">
    <location>
        <begin position="17"/>
        <end position="173"/>
    </location>
</feature>
<keyword evidence="4" id="KW-0496">Mitochondrion</keyword>
<dbReference type="Gene3D" id="2.10.109.10">
    <property type="entry name" value="Umud Fragment, subunit A"/>
    <property type="match status" value="1"/>
</dbReference>
<dbReference type="InterPro" id="IPR019757">
    <property type="entry name" value="Pept_S26A_signal_pept_1_Lys-AS"/>
</dbReference>
<dbReference type="PRINTS" id="PR00727">
    <property type="entry name" value="LEADERPTASE"/>
</dbReference>
<dbReference type="SUPFAM" id="SSF51306">
    <property type="entry name" value="LexA/Signal peptidase"/>
    <property type="match status" value="1"/>
</dbReference>
<dbReference type="KEGG" id="ehx:EMIHUDRAFT_72392"/>
<evidence type="ECO:0000256" key="1">
    <source>
        <dbReference type="ARBA" id="ARBA00009370"/>
    </source>
</evidence>
<dbReference type="PaxDb" id="2903-EOD31362"/>
<name>A0A0D3KNX5_EMIH1</name>
<dbReference type="AlphaFoldDB" id="A0A0D3KNX5"/>
<dbReference type="InterPro" id="IPR019533">
    <property type="entry name" value="Peptidase_S26"/>
</dbReference>
<dbReference type="GO" id="GO:0006465">
    <property type="term" value="P:signal peptide processing"/>
    <property type="evidence" value="ECO:0007669"/>
    <property type="project" value="InterPro"/>
</dbReference>
<keyword evidence="4" id="KW-0472">Membrane</keyword>
<keyword evidence="7" id="KW-1185">Reference proteome</keyword>
<feature type="active site" evidence="3">
    <location>
        <position position="34"/>
    </location>
</feature>
<comment type="subcellular location">
    <subcellularLocation>
        <location evidence="4">Mitochondrion inner membrane</location>
    </subcellularLocation>
</comment>
<reference evidence="7" key="1">
    <citation type="journal article" date="2013" name="Nature">
        <title>Pan genome of the phytoplankton Emiliania underpins its global distribution.</title>
        <authorList>
            <person name="Read B.A."/>
            <person name="Kegel J."/>
            <person name="Klute M.J."/>
            <person name="Kuo A."/>
            <person name="Lefebvre S.C."/>
            <person name="Maumus F."/>
            <person name="Mayer C."/>
            <person name="Miller J."/>
            <person name="Monier A."/>
            <person name="Salamov A."/>
            <person name="Young J."/>
            <person name="Aguilar M."/>
            <person name="Claverie J.M."/>
            <person name="Frickenhaus S."/>
            <person name="Gonzalez K."/>
            <person name="Herman E.K."/>
            <person name="Lin Y.C."/>
            <person name="Napier J."/>
            <person name="Ogata H."/>
            <person name="Sarno A.F."/>
            <person name="Shmutz J."/>
            <person name="Schroeder D."/>
            <person name="de Vargas C."/>
            <person name="Verret F."/>
            <person name="von Dassow P."/>
            <person name="Valentin K."/>
            <person name="Van de Peer Y."/>
            <person name="Wheeler G."/>
            <person name="Dacks J.B."/>
            <person name="Delwiche C.F."/>
            <person name="Dyhrman S.T."/>
            <person name="Glockner G."/>
            <person name="John U."/>
            <person name="Richards T."/>
            <person name="Worden A.Z."/>
            <person name="Zhang X."/>
            <person name="Grigoriev I.V."/>
            <person name="Allen A.E."/>
            <person name="Bidle K."/>
            <person name="Borodovsky M."/>
            <person name="Bowler C."/>
            <person name="Brownlee C."/>
            <person name="Cock J.M."/>
            <person name="Elias M."/>
            <person name="Gladyshev V.N."/>
            <person name="Groth M."/>
            <person name="Guda C."/>
            <person name="Hadaegh A."/>
            <person name="Iglesias-Rodriguez M.D."/>
            <person name="Jenkins J."/>
            <person name="Jones B.M."/>
            <person name="Lawson T."/>
            <person name="Leese F."/>
            <person name="Lindquist E."/>
            <person name="Lobanov A."/>
            <person name="Lomsadze A."/>
            <person name="Malik S.B."/>
            <person name="Marsh M.E."/>
            <person name="Mackinder L."/>
            <person name="Mock T."/>
            <person name="Mueller-Roeber B."/>
            <person name="Pagarete A."/>
            <person name="Parker M."/>
            <person name="Probert I."/>
            <person name="Quesneville H."/>
            <person name="Raines C."/>
            <person name="Rensing S.A."/>
            <person name="Riano-Pachon D.M."/>
            <person name="Richier S."/>
            <person name="Rokitta S."/>
            <person name="Shiraiwa Y."/>
            <person name="Soanes D.M."/>
            <person name="van der Giezen M."/>
            <person name="Wahlund T.M."/>
            <person name="Williams B."/>
            <person name="Wilson W."/>
            <person name="Wolfe G."/>
            <person name="Wurch L.L."/>
        </authorList>
    </citation>
    <scope>NUCLEOTIDE SEQUENCE</scope>
</reference>
<evidence type="ECO:0000256" key="4">
    <source>
        <dbReference type="RuleBase" id="RU362041"/>
    </source>
</evidence>
<evidence type="ECO:0000256" key="3">
    <source>
        <dbReference type="PIRSR" id="PIRSR600223-1"/>
    </source>
</evidence>
<dbReference type="GeneID" id="17282732"/>
<keyword evidence="4" id="KW-0645">Protease</keyword>
<evidence type="ECO:0000256" key="2">
    <source>
        <dbReference type="ARBA" id="ARBA00022801"/>
    </source>
</evidence>
<dbReference type="GO" id="GO:0004252">
    <property type="term" value="F:serine-type endopeptidase activity"/>
    <property type="evidence" value="ECO:0007669"/>
    <property type="project" value="InterPro"/>
</dbReference>
<evidence type="ECO:0000259" key="5">
    <source>
        <dbReference type="Pfam" id="PF10502"/>
    </source>
</evidence>
<reference evidence="6" key="2">
    <citation type="submission" date="2024-10" db="UniProtKB">
        <authorList>
            <consortium name="EnsemblProtists"/>
        </authorList>
    </citation>
    <scope>IDENTIFICATION</scope>
</reference>
<evidence type="ECO:0000313" key="6">
    <source>
        <dbReference type="EnsemblProtists" id="EOD37460"/>
    </source>
</evidence>
<keyword evidence="2 4" id="KW-0378">Hydrolase</keyword>
<dbReference type="RefSeq" id="XP_005783791.1">
    <property type="nucleotide sequence ID" value="XM_005783734.1"/>
</dbReference>
<dbReference type="PANTHER" id="PTHR43390">
    <property type="entry name" value="SIGNAL PEPTIDASE I"/>
    <property type="match status" value="1"/>
</dbReference>
<feature type="active site" evidence="3">
    <location>
        <position position="91"/>
    </location>
</feature>
<dbReference type="STRING" id="2903.R1D8W9"/>
<proteinExistence type="inferred from homology"/>